<reference evidence="1 2" key="1">
    <citation type="submission" date="2019-09" db="EMBL/GenBank/DDBJ databases">
        <title>In-depth cultivation of the pig gut microbiome towards novel bacterial diversity and tailored functional studies.</title>
        <authorList>
            <person name="Wylensek D."/>
            <person name="Hitch T.C.A."/>
            <person name="Clavel T."/>
        </authorList>
    </citation>
    <scope>NUCLEOTIDE SEQUENCE [LARGE SCALE GENOMIC DNA]</scope>
    <source>
        <strain evidence="1 2">WCA3-693-APC-4?</strain>
    </source>
</reference>
<protein>
    <submittedName>
        <fullName evidence="1">Uncharacterized protein</fullName>
    </submittedName>
</protein>
<dbReference type="AlphaFoldDB" id="A0A6N7XP03"/>
<dbReference type="Proteomes" id="UP000469523">
    <property type="component" value="Unassembled WGS sequence"/>
</dbReference>
<keyword evidence="2" id="KW-1185">Reference proteome</keyword>
<evidence type="ECO:0000313" key="2">
    <source>
        <dbReference type="Proteomes" id="UP000469523"/>
    </source>
</evidence>
<accession>A0A6N7XP03</accession>
<organism evidence="1 2">
    <name type="scientific">Tissierella pigra</name>
    <dbReference type="NCBI Taxonomy" id="2607614"/>
    <lineage>
        <taxon>Bacteria</taxon>
        <taxon>Bacillati</taxon>
        <taxon>Bacillota</taxon>
        <taxon>Tissierellia</taxon>
        <taxon>Tissierellales</taxon>
        <taxon>Tissierellaceae</taxon>
        <taxon>Tissierella</taxon>
    </lineage>
</organism>
<gene>
    <name evidence="1" type="ORF">FYJ83_13910</name>
</gene>
<proteinExistence type="predicted"/>
<dbReference type="EMBL" id="VUNQ01000036">
    <property type="protein sequence ID" value="MSU02552.1"/>
    <property type="molecule type" value="Genomic_DNA"/>
</dbReference>
<dbReference type="RefSeq" id="WP_154441529.1">
    <property type="nucleotide sequence ID" value="NZ_VUNQ01000036.1"/>
</dbReference>
<evidence type="ECO:0000313" key="1">
    <source>
        <dbReference type="EMBL" id="MSU02552.1"/>
    </source>
</evidence>
<name>A0A6N7XP03_9FIRM</name>
<comment type="caution">
    <text evidence="1">The sequence shown here is derived from an EMBL/GenBank/DDBJ whole genome shotgun (WGS) entry which is preliminary data.</text>
</comment>
<sequence>MKDKNYYKEMFKDYPDVVDLVQFREMLGGIADSTARKLMRGGIVKHFYIRNTVKDNDKIQIKGNQKVQSS</sequence>